<dbReference type="Pfam" id="PF07992">
    <property type="entry name" value="Pyr_redox_2"/>
    <property type="match status" value="1"/>
</dbReference>
<evidence type="ECO:0000256" key="7">
    <source>
        <dbReference type="ARBA" id="ARBA00023002"/>
    </source>
</evidence>
<feature type="region of interest" description="Disordered" evidence="10">
    <location>
        <begin position="42"/>
        <end position="65"/>
    </location>
</feature>
<evidence type="ECO:0000256" key="8">
    <source>
        <dbReference type="ARBA" id="ARBA00023004"/>
    </source>
</evidence>
<evidence type="ECO:0000256" key="2">
    <source>
        <dbReference type="ARBA" id="ARBA00001966"/>
    </source>
</evidence>
<dbReference type="GO" id="GO:0046872">
    <property type="term" value="F:metal ion binding"/>
    <property type="evidence" value="ECO:0007669"/>
    <property type="project" value="UniProtKB-KW"/>
</dbReference>
<dbReference type="PANTHER" id="PTHR42917">
    <property type="entry name" value="2,4-DIENOYL-COA REDUCTASE"/>
    <property type="match status" value="1"/>
</dbReference>
<dbReference type="InterPro" id="IPR023753">
    <property type="entry name" value="FAD/NAD-binding_dom"/>
</dbReference>
<dbReference type="InterPro" id="IPR051793">
    <property type="entry name" value="NADH:flavin_oxidoreductase"/>
</dbReference>
<protein>
    <submittedName>
        <fullName evidence="13">Uncharacterized protein</fullName>
    </submittedName>
</protein>
<dbReference type="CDD" id="cd02930">
    <property type="entry name" value="DCR_FMN"/>
    <property type="match status" value="1"/>
</dbReference>
<evidence type="ECO:0000256" key="3">
    <source>
        <dbReference type="ARBA" id="ARBA00011048"/>
    </source>
</evidence>
<dbReference type="GO" id="GO:0016491">
    <property type="term" value="F:oxidoreductase activity"/>
    <property type="evidence" value="ECO:0007669"/>
    <property type="project" value="UniProtKB-KW"/>
</dbReference>
<keyword evidence="8" id="KW-0408">Iron</keyword>
<dbReference type="InterPro" id="IPR036188">
    <property type="entry name" value="FAD/NAD-bd_sf"/>
</dbReference>
<evidence type="ECO:0000256" key="4">
    <source>
        <dbReference type="ARBA" id="ARBA00022630"/>
    </source>
</evidence>
<dbReference type="Pfam" id="PF00724">
    <property type="entry name" value="Oxidored_FMN"/>
    <property type="match status" value="1"/>
</dbReference>
<dbReference type="PRINTS" id="PR00469">
    <property type="entry name" value="PNDRDTASEII"/>
</dbReference>
<comment type="similarity">
    <text evidence="3">In the N-terminal section; belongs to the NADH:flavin oxidoreductase/NADH oxidase family.</text>
</comment>
<sequence>MSTMRNFGRAQQICSTALRQQRHRALALRSCRAVLTSTQPFSSASAQVAEEEESENIEAASPKLNPHYPKMFEPLDLGPDIGTLPNRVLMGSMHTGLEGHSIPRFLLPFLRAEEDHHDLSAMAQYFKERAEGGVGLMVTGGVSPNRAGWVGPFASKLSTREELEKHKIVTDAVHSVTIPSVENPNGETARVCLQILHAGRYAYHPFAVSCSATKSPISPFPARALTVPEVIDTIGDYANCAVLAKEAGYDGVEIMGSEGYLINQFLVKHTNKRNDEYGGDDFRQRMHFAVDIVRETRQATGPDFIIIFRLSMIDLIKDGSSWDEVKLLAQAVEDAGATIINTGVGWHEARIPTIATSVPRATFSWVTHKLRDEKIVSIPLCATNRINAPHIAESILERGDSDMVSMARPFLADPDIVAKAREGRPEEINTCIACNQACLDHAFVGKMSSCLVNPRACHETELVIEDDSVPSDLKLNIAVVGAGPAGMAFATTAATIGHNVTLFDKSDELGGQFNMAKRIPGKEEFHETIRYFNNKIKNLESGGKLQVRLGTEVTYDDMKGSQFDKWIVSTGVDPRTPPIPGLDHPNVLSYIDVLRHKAKVGRRVAIIGAGGIGFDVAEYLLHHDDNDDHDKTADEVSLQEFLSDWGVDGTNESRGGLLDKPSNTKAHREIVLMQRKKGKLGATLGKTTGWVHRATLVKSNAVEMIPGVKYEKVDEQGNLHITINNGEKRVIEVDNVILCAGQTPNDVLEKDAKGGEIEGKVYTIGGAYEAAELDAKRAIDMGTRLALKISDASVVPGKHKFKAPIGAEEKLVGFLNSLM</sequence>
<keyword evidence="4" id="KW-0285">Flavoprotein</keyword>
<evidence type="ECO:0000256" key="10">
    <source>
        <dbReference type="SAM" id="MobiDB-lite"/>
    </source>
</evidence>
<dbReference type="InterPro" id="IPR001155">
    <property type="entry name" value="OxRdtase_FMN_N"/>
</dbReference>
<evidence type="ECO:0000256" key="1">
    <source>
        <dbReference type="ARBA" id="ARBA00001917"/>
    </source>
</evidence>
<gene>
    <name evidence="13" type="ORF">HTAM1171_LOCUS5053</name>
</gene>
<dbReference type="Gene3D" id="3.50.50.60">
    <property type="entry name" value="FAD/NAD(P)-binding domain"/>
    <property type="match status" value="1"/>
</dbReference>
<name>A0A7S2HEA8_9STRA</name>
<dbReference type="GO" id="GO:0010181">
    <property type="term" value="F:FMN binding"/>
    <property type="evidence" value="ECO:0007669"/>
    <property type="project" value="InterPro"/>
</dbReference>
<dbReference type="PRINTS" id="PR00368">
    <property type="entry name" value="FADPNR"/>
</dbReference>
<evidence type="ECO:0000259" key="12">
    <source>
        <dbReference type="Pfam" id="PF07992"/>
    </source>
</evidence>
<comment type="cofactor">
    <cofactor evidence="2">
        <name>[4Fe-4S] cluster</name>
        <dbReference type="ChEBI" id="CHEBI:49883"/>
    </cofactor>
</comment>
<keyword evidence="7" id="KW-0560">Oxidoreductase</keyword>
<accession>A0A7S2HEA8</accession>
<dbReference type="GO" id="GO:0051536">
    <property type="term" value="F:iron-sulfur cluster binding"/>
    <property type="evidence" value="ECO:0007669"/>
    <property type="project" value="UniProtKB-KW"/>
</dbReference>
<evidence type="ECO:0000313" key="13">
    <source>
        <dbReference type="EMBL" id="CAD9488204.1"/>
    </source>
</evidence>
<keyword evidence="6" id="KW-0479">Metal-binding</keyword>
<dbReference type="EMBL" id="HBGV01008183">
    <property type="protein sequence ID" value="CAD9488204.1"/>
    <property type="molecule type" value="Transcribed_RNA"/>
</dbReference>
<evidence type="ECO:0000256" key="6">
    <source>
        <dbReference type="ARBA" id="ARBA00022723"/>
    </source>
</evidence>
<proteinExistence type="inferred from homology"/>
<organism evidence="13">
    <name type="scientific">Helicotheca tamesis</name>
    <dbReference type="NCBI Taxonomy" id="374047"/>
    <lineage>
        <taxon>Eukaryota</taxon>
        <taxon>Sar</taxon>
        <taxon>Stramenopiles</taxon>
        <taxon>Ochrophyta</taxon>
        <taxon>Bacillariophyta</taxon>
        <taxon>Mediophyceae</taxon>
        <taxon>Lithodesmiophycidae</taxon>
        <taxon>Lithodesmiales</taxon>
        <taxon>Lithodesmiaceae</taxon>
        <taxon>Helicotheca</taxon>
    </lineage>
</organism>
<dbReference type="PANTHER" id="PTHR42917:SF2">
    <property type="entry name" value="2,4-DIENOYL-COA REDUCTASE [(2E)-ENOYL-COA-PRODUCING]"/>
    <property type="match status" value="1"/>
</dbReference>
<dbReference type="SUPFAM" id="SSF51971">
    <property type="entry name" value="Nucleotide-binding domain"/>
    <property type="match status" value="1"/>
</dbReference>
<keyword evidence="5" id="KW-0288">FMN</keyword>
<dbReference type="InterPro" id="IPR013785">
    <property type="entry name" value="Aldolase_TIM"/>
</dbReference>
<comment type="cofactor">
    <cofactor evidence="1">
        <name>FMN</name>
        <dbReference type="ChEBI" id="CHEBI:58210"/>
    </cofactor>
</comment>
<feature type="domain" description="FAD/NAD(P)-binding" evidence="12">
    <location>
        <begin position="476"/>
        <end position="754"/>
    </location>
</feature>
<evidence type="ECO:0000259" key="11">
    <source>
        <dbReference type="Pfam" id="PF00724"/>
    </source>
</evidence>
<feature type="domain" description="NADH:flavin oxidoreductase/NADH oxidase N-terminal" evidence="11">
    <location>
        <begin position="70"/>
        <end position="427"/>
    </location>
</feature>
<evidence type="ECO:0000256" key="9">
    <source>
        <dbReference type="ARBA" id="ARBA00023014"/>
    </source>
</evidence>
<dbReference type="SUPFAM" id="SSF51905">
    <property type="entry name" value="FAD/NAD(P)-binding domain"/>
    <property type="match status" value="1"/>
</dbReference>
<reference evidence="13" key="1">
    <citation type="submission" date="2021-01" db="EMBL/GenBank/DDBJ databases">
        <authorList>
            <person name="Corre E."/>
            <person name="Pelletier E."/>
            <person name="Niang G."/>
            <person name="Scheremetjew M."/>
            <person name="Finn R."/>
            <person name="Kale V."/>
            <person name="Holt S."/>
            <person name="Cochrane G."/>
            <person name="Meng A."/>
            <person name="Brown T."/>
            <person name="Cohen L."/>
        </authorList>
    </citation>
    <scope>NUCLEOTIDE SEQUENCE</scope>
    <source>
        <strain evidence="13">CCMP826</strain>
    </source>
</reference>
<dbReference type="Gene3D" id="3.40.50.720">
    <property type="entry name" value="NAD(P)-binding Rossmann-like Domain"/>
    <property type="match status" value="1"/>
</dbReference>
<dbReference type="Gene3D" id="3.20.20.70">
    <property type="entry name" value="Aldolase class I"/>
    <property type="match status" value="1"/>
</dbReference>
<dbReference type="SUPFAM" id="SSF51395">
    <property type="entry name" value="FMN-linked oxidoreductases"/>
    <property type="match status" value="1"/>
</dbReference>
<keyword evidence="9" id="KW-0411">Iron-sulfur</keyword>
<dbReference type="AlphaFoldDB" id="A0A7S2HEA8"/>
<evidence type="ECO:0000256" key="5">
    <source>
        <dbReference type="ARBA" id="ARBA00022643"/>
    </source>
</evidence>